<dbReference type="RefSeq" id="WP_112074356.1">
    <property type="nucleotide sequence ID" value="NZ_QWFX01000016.1"/>
</dbReference>
<comment type="caution">
    <text evidence="3">The sequence shown here is derived from an EMBL/GenBank/DDBJ whole genome shotgun (WGS) entry which is preliminary data.</text>
</comment>
<dbReference type="SUPFAM" id="SSF53098">
    <property type="entry name" value="Ribonuclease H-like"/>
    <property type="match status" value="1"/>
</dbReference>
<dbReference type="PROSITE" id="PS50994">
    <property type="entry name" value="INTEGRASE"/>
    <property type="match status" value="1"/>
</dbReference>
<evidence type="ECO:0000259" key="2">
    <source>
        <dbReference type="PROSITE" id="PS50994"/>
    </source>
</evidence>
<dbReference type="GO" id="GO:0003677">
    <property type="term" value="F:DNA binding"/>
    <property type="evidence" value="ECO:0007669"/>
    <property type="project" value="InterPro"/>
</dbReference>
<reference evidence="3 4" key="1">
    <citation type="submission" date="2018-08" db="EMBL/GenBank/DDBJ databases">
        <title>Henriciella mobilis sp. nov., isolated from seawater.</title>
        <authorList>
            <person name="Cheng H."/>
            <person name="Wu Y.-H."/>
            <person name="Xu X.-W."/>
            <person name="Guo L.-L."/>
        </authorList>
    </citation>
    <scope>NUCLEOTIDE SEQUENCE [LARGE SCALE GENOMIC DNA]</scope>
    <source>
        <strain evidence="3 4">JN25</strain>
    </source>
</reference>
<feature type="region of interest" description="Disordered" evidence="1">
    <location>
        <begin position="347"/>
        <end position="393"/>
    </location>
</feature>
<feature type="domain" description="Integrase catalytic" evidence="2">
    <location>
        <begin position="196"/>
        <end position="360"/>
    </location>
</feature>
<dbReference type="AlphaFoldDB" id="A0A399R4C6"/>
<gene>
    <name evidence="3" type="ORF">D1223_15655</name>
</gene>
<dbReference type="InterPro" id="IPR012337">
    <property type="entry name" value="RNaseH-like_sf"/>
</dbReference>
<feature type="compositionally biased region" description="Basic and acidic residues" evidence="1">
    <location>
        <begin position="384"/>
        <end position="393"/>
    </location>
</feature>
<protein>
    <submittedName>
        <fullName evidence="3">IS3 family transposase</fullName>
    </submittedName>
</protein>
<dbReference type="Proteomes" id="UP000266385">
    <property type="component" value="Unassembled WGS sequence"/>
</dbReference>
<dbReference type="GO" id="GO:0015074">
    <property type="term" value="P:DNA integration"/>
    <property type="evidence" value="ECO:0007669"/>
    <property type="project" value="InterPro"/>
</dbReference>
<dbReference type="InterPro" id="IPR009057">
    <property type="entry name" value="Homeodomain-like_sf"/>
</dbReference>
<sequence>MRKSRFSEEQIIGMIREHEAGVKTADICRKYGISDATFYKYKAKFGGMTVSDARRLKTLEEENSKLKRLLADAMLDNAALKDLGDKKLLTPDAKRKAVHHVMEVHGLSERRACRLADLDRSTFQYEKRDGGDEKLRQRLRELAGERRRFGYRRLGILLDREGLSANHKKIYRIYAEEGLAVKRRRGRKRATGTRSPMLLPEQANERWSLDFVSDALSDGRRFRTLCVVDDFTREALAVVVDVSLSGVRVARELSRLITRRGAPKMIVSDNGTELTSHAILKWVREAGIEWHYIAPGKPTQNAFVESFNGRLRDECLNEHLFDSLGDARRIIEAWRIDYNTVRPHTSLGGLSPVTYERRLRRRRPGSLEPRGSSTPRALTTPSTTERKANRLSE</sequence>
<name>A0A399R4C6_9PROT</name>
<dbReference type="Gene3D" id="3.30.420.10">
    <property type="entry name" value="Ribonuclease H-like superfamily/Ribonuclease H"/>
    <property type="match status" value="1"/>
</dbReference>
<feature type="compositionally biased region" description="Polar residues" evidence="1">
    <location>
        <begin position="373"/>
        <end position="383"/>
    </location>
</feature>
<dbReference type="InterPro" id="IPR002514">
    <property type="entry name" value="Transposase_8"/>
</dbReference>
<evidence type="ECO:0000313" key="3">
    <source>
        <dbReference type="EMBL" id="RIJ26416.1"/>
    </source>
</evidence>
<dbReference type="PANTHER" id="PTHR47515:SF1">
    <property type="entry name" value="BLR2054 PROTEIN"/>
    <property type="match status" value="1"/>
</dbReference>
<dbReference type="NCBIfam" id="NF033516">
    <property type="entry name" value="transpos_IS3"/>
    <property type="match status" value="1"/>
</dbReference>
<dbReference type="Pfam" id="PF01527">
    <property type="entry name" value="HTH_Tnp_1"/>
    <property type="match status" value="1"/>
</dbReference>
<dbReference type="EMBL" id="QWFX01000016">
    <property type="protein sequence ID" value="RIJ26416.1"/>
    <property type="molecule type" value="Genomic_DNA"/>
</dbReference>
<evidence type="ECO:0000256" key="1">
    <source>
        <dbReference type="SAM" id="MobiDB-lite"/>
    </source>
</evidence>
<dbReference type="GO" id="GO:0004803">
    <property type="term" value="F:transposase activity"/>
    <property type="evidence" value="ECO:0007669"/>
    <property type="project" value="InterPro"/>
</dbReference>
<evidence type="ECO:0000313" key="4">
    <source>
        <dbReference type="Proteomes" id="UP000266385"/>
    </source>
</evidence>
<keyword evidence="4" id="KW-1185">Reference proteome</keyword>
<dbReference type="Pfam" id="PF13276">
    <property type="entry name" value="HTH_21"/>
    <property type="match status" value="1"/>
</dbReference>
<dbReference type="InterPro" id="IPR025948">
    <property type="entry name" value="HTH-like_dom"/>
</dbReference>
<dbReference type="PANTHER" id="PTHR47515">
    <property type="entry name" value="LOW CALCIUM RESPONSE LOCUS PROTEIN T"/>
    <property type="match status" value="1"/>
</dbReference>
<dbReference type="InterPro" id="IPR048020">
    <property type="entry name" value="Transpos_IS3"/>
</dbReference>
<dbReference type="InterPro" id="IPR036397">
    <property type="entry name" value="RNaseH_sf"/>
</dbReference>
<accession>A0A399R4C6</accession>
<dbReference type="InterPro" id="IPR001584">
    <property type="entry name" value="Integrase_cat-core"/>
</dbReference>
<organism evidence="3 4">
    <name type="scientific">Henriciella mobilis</name>
    <dbReference type="NCBI Taxonomy" id="2305467"/>
    <lineage>
        <taxon>Bacteria</taxon>
        <taxon>Pseudomonadati</taxon>
        <taxon>Pseudomonadota</taxon>
        <taxon>Alphaproteobacteria</taxon>
        <taxon>Hyphomonadales</taxon>
        <taxon>Hyphomonadaceae</taxon>
        <taxon>Henriciella</taxon>
    </lineage>
</organism>
<dbReference type="GO" id="GO:0006313">
    <property type="term" value="P:DNA transposition"/>
    <property type="evidence" value="ECO:0007669"/>
    <property type="project" value="InterPro"/>
</dbReference>
<proteinExistence type="predicted"/>
<dbReference type="SUPFAM" id="SSF46689">
    <property type="entry name" value="Homeodomain-like"/>
    <property type="match status" value="1"/>
</dbReference>
<dbReference type="OrthoDB" id="9813285at2"/>
<dbReference type="Pfam" id="PF13683">
    <property type="entry name" value="rve_3"/>
    <property type="match status" value="1"/>
</dbReference>